<sequence>MCSSRTVDGCLGREQWFPPEAPIYCRKRDVNCCHTDLCNLSRRPATTNVPVGSYPATDSSDDTSQTPPSVLYPKEAPRPFPNLYPPSLNSPNSNQEEDGQGNGLRPLSPLNTELTPLTRLTQVIPC</sequence>
<accession>A0A6H5GH20</accession>
<evidence type="ECO:0000313" key="2">
    <source>
        <dbReference type="EMBL" id="CAB0001980.1"/>
    </source>
</evidence>
<dbReference type="EMBL" id="CADCXU010011851">
    <property type="protein sequence ID" value="CAB0001985.1"/>
    <property type="molecule type" value="Genomic_DNA"/>
</dbReference>
<organism evidence="3 4">
    <name type="scientific">Nesidiocoris tenuis</name>
    <dbReference type="NCBI Taxonomy" id="355587"/>
    <lineage>
        <taxon>Eukaryota</taxon>
        <taxon>Metazoa</taxon>
        <taxon>Ecdysozoa</taxon>
        <taxon>Arthropoda</taxon>
        <taxon>Hexapoda</taxon>
        <taxon>Insecta</taxon>
        <taxon>Pterygota</taxon>
        <taxon>Neoptera</taxon>
        <taxon>Paraneoptera</taxon>
        <taxon>Hemiptera</taxon>
        <taxon>Heteroptera</taxon>
        <taxon>Panheteroptera</taxon>
        <taxon>Cimicomorpha</taxon>
        <taxon>Miridae</taxon>
        <taxon>Dicyphina</taxon>
        <taxon>Nesidiocoris</taxon>
    </lineage>
</organism>
<dbReference type="AlphaFoldDB" id="A0A6H5GH20"/>
<reference evidence="3 4" key="1">
    <citation type="submission" date="2020-02" db="EMBL/GenBank/DDBJ databases">
        <authorList>
            <person name="Ferguson B K."/>
        </authorList>
    </citation>
    <scope>NUCLEOTIDE SEQUENCE [LARGE SCALE GENOMIC DNA]</scope>
</reference>
<dbReference type="Proteomes" id="UP000479000">
    <property type="component" value="Unassembled WGS sequence"/>
</dbReference>
<proteinExistence type="predicted"/>
<feature type="compositionally biased region" description="Low complexity" evidence="1">
    <location>
        <begin position="85"/>
        <end position="94"/>
    </location>
</feature>
<protein>
    <submittedName>
        <fullName evidence="3">Uncharacterized protein</fullName>
    </submittedName>
</protein>
<name>A0A6H5GH20_9HEMI</name>
<keyword evidence="4" id="KW-1185">Reference proteome</keyword>
<dbReference type="EMBL" id="CADCXU010011850">
    <property type="protein sequence ID" value="CAB0001980.1"/>
    <property type="molecule type" value="Genomic_DNA"/>
</dbReference>
<evidence type="ECO:0000313" key="3">
    <source>
        <dbReference type="EMBL" id="CAB0001985.1"/>
    </source>
</evidence>
<evidence type="ECO:0000256" key="1">
    <source>
        <dbReference type="SAM" id="MobiDB-lite"/>
    </source>
</evidence>
<feature type="region of interest" description="Disordered" evidence="1">
    <location>
        <begin position="42"/>
        <end position="113"/>
    </location>
</feature>
<feature type="compositionally biased region" description="Low complexity" evidence="1">
    <location>
        <begin position="55"/>
        <end position="69"/>
    </location>
</feature>
<gene>
    <name evidence="2" type="ORF">NTEN_LOCUS7767</name>
    <name evidence="3" type="ORF">NTEN_LOCUS7772</name>
</gene>
<evidence type="ECO:0000313" key="4">
    <source>
        <dbReference type="Proteomes" id="UP000479000"/>
    </source>
</evidence>